<evidence type="ECO:0000256" key="2">
    <source>
        <dbReference type="ARBA" id="ARBA00022723"/>
    </source>
</evidence>
<gene>
    <name evidence="5" type="primary">Necator_chrV.g17794</name>
    <name evidence="5" type="ORF">RB195_013004</name>
</gene>
<dbReference type="Gene3D" id="3.10.120.10">
    <property type="entry name" value="Cytochrome b5-like heme/steroid binding domain"/>
    <property type="match status" value="1"/>
</dbReference>
<comment type="caution">
    <text evidence="5">The sequence shown here is derived from an EMBL/GenBank/DDBJ whole genome shotgun (WGS) entry which is preliminary data.</text>
</comment>
<evidence type="ECO:0000256" key="3">
    <source>
        <dbReference type="ARBA" id="ARBA00023004"/>
    </source>
</evidence>
<dbReference type="InterPro" id="IPR051872">
    <property type="entry name" value="Cytochrome_b5/Flavoprotein_Rdt"/>
</dbReference>
<dbReference type="PANTHER" id="PTHR46237">
    <property type="entry name" value="CYTOCHROME B5 REDUCTASE 4 FAMILY MEMBER"/>
    <property type="match status" value="1"/>
</dbReference>
<dbReference type="Pfam" id="PF00173">
    <property type="entry name" value="Cyt-b5"/>
    <property type="match status" value="1"/>
</dbReference>
<evidence type="ECO:0000313" key="5">
    <source>
        <dbReference type="EMBL" id="KAK6753751.1"/>
    </source>
</evidence>
<keyword evidence="3" id="KW-0408">Iron</keyword>
<proteinExistence type="predicted"/>
<keyword evidence="2" id="KW-0479">Metal-binding</keyword>
<accession>A0ABR1DUZ8</accession>
<name>A0ABR1DUZ8_NECAM</name>
<sequence length="82" mass="9307">MTTEYTRNEVARHCTADDLWIIFDGKVHNMTPYFEFHPGGSAMLRQAGKDASAAMRLVHMHGISWSAIEKKLEECKIGVLKQ</sequence>
<dbReference type="PANTHER" id="PTHR46237:SF1">
    <property type="entry name" value="CYTOCHROME B5 REDUCTASE 4"/>
    <property type="match status" value="1"/>
</dbReference>
<organism evidence="5 6">
    <name type="scientific">Necator americanus</name>
    <name type="common">Human hookworm</name>
    <dbReference type="NCBI Taxonomy" id="51031"/>
    <lineage>
        <taxon>Eukaryota</taxon>
        <taxon>Metazoa</taxon>
        <taxon>Ecdysozoa</taxon>
        <taxon>Nematoda</taxon>
        <taxon>Chromadorea</taxon>
        <taxon>Rhabditida</taxon>
        <taxon>Rhabditina</taxon>
        <taxon>Rhabditomorpha</taxon>
        <taxon>Strongyloidea</taxon>
        <taxon>Ancylostomatidae</taxon>
        <taxon>Bunostominae</taxon>
        <taxon>Necator</taxon>
    </lineage>
</organism>
<evidence type="ECO:0000256" key="1">
    <source>
        <dbReference type="ARBA" id="ARBA00022617"/>
    </source>
</evidence>
<reference evidence="5 6" key="1">
    <citation type="submission" date="2023-08" db="EMBL/GenBank/DDBJ databases">
        <title>A Necator americanus chromosomal reference genome.</title>
        <authorList>
            <person name="Ilik V."/>
            <person name="Petrzelkova K.J."/>
            <person name="Pardy F."/>
            <person name="Fuh T."/>
            <person name="Niatou-Singa F.S."/>
            <person name="Gouil Q."/>
            <person name="Baker L."/>
            <person name="Ritchie M.E."/>
            <person name="Jex A.R."/>
            <person name="Gazzola D."/>
            <person name="Li H."/>
            <person name="Toshio Fujiwara R."/>
            <person name="Zhan B."/>
            <person name="Aroian R.V."/>
            <person name="Pafco B."/>
            <person name="Schwarz E.M."/>
        </authorList>
    </citation>
    <scope>NUCLEOTIDE SEQUENCE [LARGE SCALE GENOMIC DNA]</scope>
    <source>
        <strain evidence="5 6">Aroian</strain>
        <tissue evidence="5">Whole animal</tissue>
    </source>
</reference>
<feature type="domain" description="Cytochrome b5 heme-binding" evidence="4">
    <location>
        <begin position="2"/>
        <end position="81"/>
    </location>
</feature>
<dbReference type="InterPro" id="IPR036400">
    <property type="entry name" value="Cyt_B5-like_heme/steroid_sf"/>
</dbReference>
<dbReference type="Proteomes" id="UP001303046">
    <property type="component" value="Unassembled WGS sequence"/>
</dbReference>
<dbReference type="SMART" id="SM01117">
    <property type="entry name" value="Cyt-b5"/>
    <property type="match status" value="1"/>
</dbReference>
<keyword evidence="1" id="KW-0349">Heme</keyword>
<evidence type="ECO:0000313" key="6">
    <source>
        <dbReference type="Proteomes" id="UP001303046"/>
    </source>
</evidence>
<dbReference type="SUPFAM" id="SSF55856">
    <property type="entry name" value="Cytochrome b5-like heme/steroid binding domain"/>
    <property type="match status" value="1"/>
</dbReference>
<keyword evidence="6" id="KW-1185">Reference proteome</keyword>
<dbReference type="EMBL" id="JAVFWL010000005">
    <property type="protein sequence ID" value="KAK6753751.1"/>
    <property type="molecule type" value="Genomic_DNA"/>
</dbReference>
<evidence type="ECO:0000259" key="4">
    <source>
        <dbReference type="PROSITE" id="PS50255"/>
    </source>
</evidence>
<protein>
    <recommendedName>
        <fullName evidence="4">Cytochrome b5 heme-binding domain-containing protein</fullName>
    </recommendedName>
</protein>
<dbReference type="InterPro" id="IPR001199">
    <property type="entry name" value="Cyt_B5-like_heme/steroid-bd"/>
</dbReference>
<dbReference type="PROSITE" id="PS50255">
    <property type="entry name" value="CYTOCHROME_B5_2"/>
    <property type="match status" value="1"/>
</dbReference>